<name>A0A9N9PA58_9GLOM</name>
<comment type="caution">
    <text evidence="1">The sequence shown here is derived from an EMBL/GenBank/DDBJ whole genome shotgun (WGS) entry which is preliminary data.</text>
</comment>
<reference evidence="1" key="1">
    <citation type="submission" date="2021-06" db="EMBL/GenBank/DDBJ databases">
        <authorList>
            <person name="Kallberg Y."/>
            <person name="Tangrot J."/>
            <person name="Rosling A."/>
        </authorList>
    </citation>
    <scope>NUCLEOTIDE SEQUENCE</scope>
    <source>
        <strain evidence="1">MA453B</strain>
    </source>
</reference>
<organism evidence="1 2">
    <name type="scientific">Dentiscutata erythropus</name>
    <dbReference type="NCBI Taxonomy" id="1348616"/>
    <lineage>
        <taxon>Eukaryota</taxon>
        <taxon>Fungi</taxon>
        <taxon>Fungi incertae sedis</taxon>
        <taxon>Mucoromycota</taxon>
        <taxon>Glomeromycotina</taxon>
        <taxon>Glomeromycetes</taxon>
        <taxon>Diversisporales</taxon>
        <taxon>Gigasporaceae</taxon>
        <taxon>Dentiscutata</taxon>
    </lineage>
</organism>
<proteinExistence type="predicted"/>
<feature type="non-terminal residue" evidence="1">
    <location>
        <position position="1"/>
    </location>
</feature>
<sequence length="41" mass="5059">QNEIFESKKIDPNRLKAIPKAYWEELINNIKEKYWSDDNNY</sequence>
<gene>
    <name evidence="1" type="ORF">DERYTH_LOCUS26985</name>
</gene>
<accession>A0A9N9PA58</accession>
<dbReference type="AlphaFoldDB" id="A0A9N9PA58"/>
<evidence type="ECO:0000313" key="1">
    <source>
        <dbReference type="EMBL" id="CAG8820603.1"/>
    </source>
</evidence>
<dbReference type="Proteomes" id="UP000789405">
    <property type="component" value="Unassembled WGS sequence"/>
</dbReference>
<dbReference type="EMBL" id="CAJVPY010059568">
    <property type="protein sequence ID" value="CAG8820603.1"/>
    <property type="molecule type" value="Genomic_DNA"/>
</dbReference>
<feature type="non-terminal residue" evidence="1">
    <location>
        <position position="41"/>
    </location>
</feature>
<protein>
    <submittedName>
        <fullName evidence="1">8544_t:CDS:1</fullName>
    </submittedName>
</protein>
<evidence type="ECO:0000313" key="2">
    <source>
        <dbReference type="Proteomes" id="UP000789405"/>
    </source>
</evidence>
<keyword evidence="2" id="KW-1185">Reference proteome</keyword>